<proteinExistence type="predicted"/>
<dbReference type="EMBL" id="UINC01128894">
    <property type="protein sequence ID" value="SVD08932.1"/>
    <property type="molecule type" value="Genomic_DNA"/>
</dbReference>
<gene>
    <name evidence="1" type="ORF">METZ01_LOCUS361786</name>
</gene>
<protein>
    <submittedName>
        <fullName evidence="1">Uncharacterized protein</fullName>
    </submittedName>
</protein>
<sequence length="33" mass="3832">MGVYSNIMGIYGRQIQFYNLTINSAIKFTNLFN</sequence>
<dbReference type="AlphaFoldDB" id="A0A382SH74"/>
<reference evidence="1" key="1">
    <citation type="submission" date="2018-05" db="EMBL/GenBank/DDBJ databases">
        <authorList>
            <person name="Lanie J.A."/>
            <person name="Ng W.-L."/>
            <person name="Kazmierczak K.M."/>
            <person name="Andrzejewski T.M."/>
            <person name="Davidsen T.M."/>
            <person name="Wayne K.J."/>
            <person name="Tettelin H."/>
            <person name="Glass J.I."/>
            <person name="Rusch D."/>
            <person name="Podicherti R."/>
            <person name="Tsui H.-C.T."/>
            <person name="Winkler M.E."/>
        </authorList>
    </citation>
    <scope>NUCLEOTIDE SEQUENCE</scope>
</reference>
<organism evidence="1">
    <name type="scientific">marine metagenome</name>
    <dbReference type="NCBI Taxonomy" id="408172"/>
    <lineage>
        <taxon>unclassified sequences</taxon>
        <taxon>metagenomes</taxon>
        <taxon>ecological metagenomes</taxon>
    </lineage>
</organism>
<name>A0A382SH74_9ZZZZ</name>
<accession>A0A382SH74</accession>
<evidence type="ECO:0000313" key="1">
    <source>
        <dbReference type="EMBL" id="SVD08932.1"/>
    </source>
</evidence>